<feature type="domain" description="Methyl-accepting transducer" evidence="7">
    <location>
        <begin position="266"/>
        <end position="502"/>
    </location>
</feature>
<evidence type="ECO:0000259" key="7">
    <source>
        <dbReference type="PROSITE" id="PS50111"/>
    </source>
</evidence>
<dbReference type="PANTHER" id="PTHR32089:SF112">
    <property type="entry name" value="LYSOZYME-LIKE PROTEIN-RELATED"/>
    <property type="match status" value="1"/>
</dbReference>
<sequence>MFTSIKSRLRASYILLLVLLVMISGLSISRLQSLNTNLEEIVEENAALVELSSELNIQAESLASRLLLLFVLEERDQRVDIYKEIDQRNARMDAILEEMQALVTTQQGSSLVTKLAAQKTAYQAELQSTVEAIEFGEQSDAKMQMAGPTRQALQTFLDQANQLSERQRSMMAKNQQDVLYETETASIITIVAGITAIIAGLVMSILITNSIVTPLKQVITLLTNVAKGDLSHKANIQAKGEFEELVSSVESMRNGLIEVIKRIDSSAQTVVTSTENMGHTVNQVHTSSHTQDSMASEIESSVNGLTDDIRSMASHVSVSRNQAQTAHELAQKGSSVISATSKDIISVASYIDETSQAVAKLNEDAAEVAEFVTNIRNIAEQTNLLALNASIEAARAGESGRGFAVVADEVRNLANNTADVTESIDKIITSISTQASQVSKEMEHGQEKMRQGVAQIDSVVEPLSQLEQDSAQSLESLDNLNQLAQHQAEEAEGIANRIREIVAATQENNLAAKTLASLSDDLTGAANATQSATSTFRLP</sequence>
<evidence type="ECO:0000259" key="8">
    <source>
        <dbReference type="PROSITE" id="PS50885"/>
    </source>
</evidence>
<keyword evidence="10" id="KW-1185">Reference proteome</keyword>
<keyword evidence="6" id="KW-0472">Membrane</keyword>
<gene>
    <name evidence="9" type="ordered locus">Marme_0190</name>
</gene>
<name>F2JWA6_MARM1</name>
<dbReference type="Pfam" id="PF00672">
    <property type="entry name" value="HAMP"/>
    <property type="match status" value="1"/>
</dbReference>
<organism evidence="9 10">
    <name type="scientific">Marinomonas mediterranea (strain ATCC 700492 / JCM 21426 / NBRC 103028 / MMB-1)</name>
    <dbReference type="NCBI Taxonomy" id="717774"/>
    <lineage>
        <taxon>Bacteria</taxon>
        <taxon>Pseudomonadati</taxon>
        <taxon>Pseudomonadota</taxon>
        <taxon>Gammaproteobacteria</taxon>
        <taxon>Oceanospirillales</taxon>
        <taxon>Oceanospirillaceae</taxon>
        <taxon>Marinomonas</taxon>
    </lineage>
</organism>
<dbReference type="GO" id="GO:0016020">
    <property type="term" value="C:membrane"/>
    <property type="evidence" value="ECO:0007669"/>
    <property type="project" value="UniProtKB-SubCell"/>
</dbReference>
<keyword evidence="6" id="KW-1133">Transmembrane helix</keyword>
<dbReference type="CDD" id="cd19411">
    <property type="entry name" value="MCP2201-like_sensor"/>
    <property type="match status" value="1"/>
</dbReference>
<dbReference type="PATRIC" id="fig|717774.3.peg.194"/>
<dbReference type="SUPFAM" id="SSF58104">
    <property type="entry name" value="Methyl-accepting chemotaxis protein (MCP) signaling domain"/>
    <property type="match status" value="1"/>
</dbReference>
<evidence type="ECO:0000256" key="4">
    <source>
        <dbReference type="PROSITE-ProRule" id="PRU00284"/>
    </source>
</evidence>
<evidence type="ECO:0000256" key="5">
    <source>
        <dbReference type="SAM" id="Coils"/>
    </source>
</evidence>
<comment type="similarity">
    <text evidence="3">Belongs to the methyl-accepting chemotaxis (MCP) protein family.</text>
</comment>
<dbReference type="HOGENOM" id="CLU_000445_107_27_6"/>
<dbReference type="EMBL" id="CP002583">
    <property type="protein sequence ID" value="ADZ89494.1"/>
    <property type="molecule type" value="Genomic_DNA"/>
</dbReference>
<dbReference type="InterPro" id="IPR003660">
    <property type="entry name" value="HAMP_dom"/>
</dbReference>
<keyword evidence="5" id="KW-0175">Coiled coil</keyword>
<feature type="transmembrane region" description="Helical" evidence="6">
    <location>
        <begin position="12"/>
        <end position="31"/>
    </location>
</feature>
<feature type="coiled-coil region" evidence="5">
    <location>
        <begin position="463"/>
        <end position="497"/>
    </location>
</feature>
<keyword evidence="6" id="KW-0812">Transmembrane</keyword>
<dbReference type="SMART" id="SM00283">
    <property type="entry name" value="MA"/>
    <property type="match status" value="1"/>
</dbReference>
<feature type="domain" description="HAMP" evidence="8">
    <location>
        <begin position="209"/>
        <end position="261"/>
    </location>
</feature>
<dbReference type="PROSITE" id="PS50111">
    <property type="entry name" value="CHEMOTAXIS_TRANSDUC_2"/>
    <property type="match status" value="1"/>
</dbReference>
<accession>F2JWA6</accession>
<dbReference type="OrthoDB" id="9177152at2"/>
<dbReference type="PROSITE" id="PS50885">
    <property type="entry name" value="HAMP"/>
    <property type="match status" value="1"/>
</dbReference>
<dbReference type="InterPro" id="IPR024478">
    <property type="entry name" value="HlyB_4HB_MCP"/>
</dbReference>
<dbReference type="PANTHER" id="PTHR32089">
    <property type="entry name" value="METHYL-ACCEPTING CHEMOTAXIS PROTEIN MCPB"/>
    <property type="match status" value="1"/>
</dbReference>
<dbReference type="eggNOG" id="COG0840">
    <property type="taxonomic scope" value="Bacteria"/>
</dbReference>
<dbReference type="Proteomes" id="UP000001062">
    <property type="component" value="Chromosome"/>
</dbReference>
<evidence type="ECO:0000256" key="1">
    <source>
        <dbReference type="ARBA" id="ARBA00004370"/>
    </source>
</evidence>
<dbReference type="CDD" id="cd06225">
    <property type="entry name" value="HAMP"/>
    <property type="match status" value="1"/>
</dbReference>
<dbReference type="Gene3D" id="1.10.287.950">
    <property type="entry name" value="Methyl-accepting chemotaxis protein"/>
    <property type="match status" value="1"/>
</dbReference>
<dbReference type="AlphaFoldDB" id="F2JWA6"/>
<dbReference type="SMART" id="SM00304">
    <property type="entry name" value="HAMP"/>
    <property type="match status" value="1"/>
</dbReference>
<feature type="transmembrane region" description="Helical" evidence="6">
    <location>
        <begin position="185"/>
        <end position="207"/>
    </location>
</feature>
<dbReference type="Pfam" id="PF12729">
    <property type="entry name" value="4HB_MCP_1"/>
    <property type="match status" value="1"/>
</dbReference>
<evidence type="ECO:0000256" key="6">
    <source>
        <dbReference type="SAM" id="Phobius"/>
    </source>
</evidence>
<protein>
    <submittedName>
        <fullName evidence="9">Methyl-accepting chemotaxis sensory transducer</fullName>
    </submittedName>
</protein>
<evidence type="ECO:0000256" key="3">
    <source>
        <dbReference type="ARBA" id="ARBA00029447"/>
    </source>
</evidence>
<dbReference type="GO" id="GO:0007165">
    <property type="term" value="P:signal transduction"/>
    <property type="evidence" value="ECO:0007669"/>
    <property type="project" value="UniProtKB-KW"/>
</dbReference>
<dbReference type="GO" id="GO:0006935">
    <property type="term" value="P:chemotaxis"/>
    <property type="evidence" value="ECO:0007669"/>
    <property type="project" value="UniProtKB-ARBA"/>
</dbReference>
<comment type="subcellular location">
    <subcellularLocation>
        <location evidence="1">Membrane</location>
    </subcellularLocation>
</comment>
<proteinExistence type="inferred from homology"/>
<dbReference type="InterPro" id="IPR004089">
    <property type="entry name" value="MCPsignal_dom"/>
</dbReference>
<reference evidence="9 10" key="1">
    <citation type="journal article" date="2012" name="Stand. Genomic Sci.">
        <title>Complete genome sequence of the melanogenic marine bacterium Marinomonas mediterranea type strain (MMB-1(T)).</title>
        <authorList>
            <person name="Lucas-Elio P."/>
            <person name="Goodwin L."/>
            <person name="Woyke T."/>
            <person name="Pitluck S."/>
            <person name="Nolan M."/>
            <person name="Kyrpides N.C."/>
            <person name="Detter J.C."/>
            <person name="Copeland A."/>
            <person name="Teshima H."/>
            <person name="Bruce D."/>
            <person name="Detter C."/>
            <person name="Tapia R."/>
            <person name="Han S."/>
            <person name="Land M.L."/>
            <person name="Ivanova N."/>
            <person name="Mikhailova N."/>
            <person name="Johnston A.W."/>
            <person name="Sanchez-Amat A."/>
        </authorList>
    </citation>
    <scope>NUCLEOTIDE SEQUENCE [LARGE SCALE GENOMIC DNA]</scope>
    <source>
        <strain evidence="10">ATCC 700492 / JCM 21426 / NBRC 103028 / MMB-1</strain>
    </source>
</reference>
<dbReference type="RefSeq" id="WP_013659401.1">
    <property type="nucleotide sequence ID" value="NC_015276.1"/>
</dbReference>
<evidence type="ECO:0000256" key="2">
    <source>
        <dbReference type="ARBA" id="ARBA00023224"/>
    </source>
</evidence>
<dbReference type="InterPro" id="IPR047347">
    <property type="entry name" value="YvaQ-like_sensor"/>
</dbReference>
<keyword evidence="2 4" id="KW-0807">Transducer</keyword>
<evidence type="ECO:0000313" key="9">
    <source>
        <dbReference type="EMBL" id="ADZ89494.1"/>
    </source>
</evidence>
<dbReference type="Pfam" id="PF00015">
    <property type="entry name" value="MCPsignal"/>
    <property type="match status" value="1"/>
</dbReference>
<evidence type="ECO:0000313" key="10">
    <source>
        <dbReference type="Proteomes" id="UP000001062"/>
    </source>
</evidence>
<dbReference type="STRING" id="717774.Marme_0190"/>
<dbReference type="KEGG" id="mme:Marme_0190"/>